<dbReference type="PROSITE" id="PS00022">
    <property type="entry name" value="EGF_1"/>
    <property type="match status" value="1"/>
</dbReference>
<sequence length="382" mass="42313">MSKLAFTCSNGRCRSINTLAVLWCTSMITFYRAVSSLDGTCLRETTEGSHRYSFSGTIRQPVDGEADERQKLEYMQDYCVENFPDGQLANMDTLSRLVLSSGNLQPREVAKVCTSEIYGLLMGPVNEGDTMVYLAYQAKITDGKKSINSEICATNLNSRQTDCPLLNSFADSQAIMDLIDSRDPLWRTVTLSSKLGQVYKYAVSLETGSAVRKSCGFLCVHNPYSECKCHEQLTNCHYDKMSGSCVRQILSFLSGHPEGKKDCRCPSTLTITCECNEQMDDTVVFENPPCLNGGETAFRKDGSIYCKCGFLYAGERCDESIPVNLLVATFCYKAAFVLVVLLVLCAVLLGARMLCVKKDAQSEENIKLQRAHLRALHVGAFP</sequence>
<comment type="caution">
    <text evidence="1">Lacks conserved residue(s) required for the propagation of feature annotation.</text>
</comment>
<keyword evidence="2" id="KW-0812">Transmembrane</keyword>
<evidence type="ECO:0000256" key="2">
    <source>
        <dbReference type="SAM" id="Phobius"/>
    </source>
</evidence>
<keyword evidence="1" id="KW-0245">EGF-like domain</keyword>
<accession>A0A5S6R1B2</accession>
<keyword evidence="4" id="KW-1185">Reference proteome</keyword>
<organism evidence="4 5">
    <name type="scientific">Trichuris muris</name>
    <name type="common">Mouse whipworm</name>
    <dbReference type="NCBI Taxonomy" id="70415"/>
    <lineage>
        <taxon>Eukaryota</taxon>
        <taxon>Metazoa</taxon>
        <taxon>Ecdysozoa</taxon>
        <taxon>Nematoda</taxon>
        <taxon>Enoplea</taxon>
        <taxon>Dorylaimia</taxon>
        <taxon>Trichinellida</taxon>
        <taxon>Trichuridae</taxon>
        <taxon>Trichuris</taxon>
    </lineage>
</organism>
<evidence type="ECO:0000313" key="5">
    <source>
        <dbReference type="WBParaSite" id="TMUE_3000013089.1"/>
    </source>
</evidence>
<evidence type="ECO:0000313" key="4">
    <source>
        <dbReference type="Proteomes" id="UP000046395"/>
    </source>
</evidence>
<reference evidence="5" key="1">
    <citation type="submission" date="2019-12" db="UniProtKB">
        <authorList>
            <consortium name="WormBaseParasite"/>
        </authorList>
    </citation>
    <scope>IDENTIFICATION</scope>
</reference>
<feature type="transmembrane region" description="Helical" evidence="2">
    <location>
        <begin position="325"/>
        <end position="349"/>
    </location>
</feature>
<proteinExistence type="predicted"/>
<keyword evidence="2" id="KW-0472">Membrane</keyword>
<feature type="domain" description="EGF-like" evidence="3">
    <location>
        <begin position="278"/>
        <end position="318"/>
    </location>
</feature>
<dbReference type="WBParaSite" id="TMUE_3000013089.1">
    <property type="protein sequence ID" value="TMUE_3000013089.1"/>
    <property type="gene ID" value="WBGene00291607"/>
</dbReference>
<evidence type="ECO:0000259" key="3">
    <source>
        <dbReference type="PROSITE" id="PS50026"/>
    </source>
</evidence>
<keyword evidence="2" id="KW-1133">Transmembrane helix</keyword>
<protein>
    <submittedName>
        <fullName evidence="5">EGF-like domain-containing protein</fullName>
    </submittedName>
</protein>
<feature type="disulfide bond" evidence="1">
    <location>
        <begin position="308"/>
        <end position="317"/>
    </location>
</feature>
<keyword evidence="1" id="KW-1015">Disulfide bond</keyword>
<dbReference type="InterPro" id="IPR000742">
    <property type="entry name" value="EGF"/>
</dbReference>
<dbReference type="PROSITE" id="PS50026">
    <property type="entry name" value="EGF_3"/>
    <property type="match status" value="1"/>
</dbReference>
<evidence type="ECO:0000256" key="1">
    <source>
        <dbReference type="PROSITE-ProRule" id="PRU00076"/>
    </source>
</evidence>
<dbReference type="Proteomes" id="UP000046395">
    <property type="component" value="Unassembled WGS sequence"/>
</dbReference>
<dbReference type="AlphaFoldDB" id="A0A5S6R1B2"/>
<name>A0A5S6R1B2_TRIMR</name>